<keyword evidence="1" id="KW-0732">Signal</keyword>
<reference evidence="2" key="1">
    <citation type="submission" date="2023-02" db="EMBL/GenBank/DDBJ databases">
        <title>Polaribacter ponticola sp. nov., isolated from seawater.</title>
        <authorList>
            <person name="Baek J.H."/>
            <person name="Kim J.M."/>
            <person name="Choi D.G."/>
            <person name="Jeon C.O."/>
        </authorList>
    </citation>
    <scope>NUCLEOTIDE SEQUENCE</scope>
    <source>
        <strain evidence="2">MSW5</strain>
    </source>
</reference>
<dbReference type="Proteomes" id="UP001151478">
    <property type="component" value="Unassembled WGS sequence"/>
</dbReference>
<gene>
    <name evidence="2" type="ORF">N5A56_010415</name>
</gene>
<evidence type="ECO:0000313" key="3">
    <source>
        <dbReference type="Proteomes" id="UP001151478"/>
    </source>
</evidence>
<feature type="chain" id="PRO_5046704693" description="Tetratricopeptide repeat protein" evidence="1">
    <location>
        <begin position="27"/>
        <end position="126"/>
    </location>
</feature>
<evidence type="ECO:0008006" key="4">
    <source>
        <dbReference type="Google" id="ProtNLM"/>
    </source>
</evidence>
<accession>A0ABT5S9K5</accession>
<dbReference type="RefSeq" id="WP_265725398.1">
    <property type="nucleotide sequence ID" value="NZ_JAOSLC020000003.1"/>
</dbReference>
<feature type="signal peptide" evidence="1">
    <location>
        <begin position="1"/>
        <end position="26"/>
    </location>
</feature>
<comment type="caution">
    <text evidence="2">The sequence shown here is derived from an EMBL/GenBank/DDBJ whole genome shotgun (WGS) entry which is preliminary data.</text>
</comment>
<proteinExistence type="predicted"/>
<dbReference type="EMBL" id="JAOSLC020000003">
    <property type="protein sequence ID" value="MDD7914800.1"/>
    <property type="molecule type" value="Genomic_DNA"/>
</dbReference>
<sequence>MKFRFPLKHFLSILFLLITFSINSQQSILDASVITDFNNALKLYNNKAYAAAQKTFEKVHKNALKNSSLKADASYYDAMCSVKLNQTNADKKVLTFVEENPTSGKKIKLILMLETITLQTKKLLML</sequence>
<organism evidence="2 3">
    <name type="scientific">Polaribacter ponticola</name>
    <dbReference type="NCBI Taxonomy" id="2978475"/>
    <lineage>
        <taxon>Bacteria</taxon>
        <taxon>Pseudomonadati</taxon>
        <taxon>Bacteroidota</taxon>
        <taxon>Flavobacteriia</taxon>
        <taxon>Flavobacteriales</taxon>
        <taxon>Flavobacteriaceae</taxon>
    </lineage>
</organism>
<keyword evidence="3" id="KW-1185">Reference proteome</keyword>
<evidence type="ECO:0000313" key="2">
    <source>
        <dbReference type="EMBL" id="MDD7914800.1"/>
    </source>
</evidence>
<protein>
    <recommendedName>
        <fullName evidence="4">Tetratricopeptide repeat protein</fullName>
    </recommendedName>
</protein>
<name>A0ABT5S9K5_9FLAO</name>
<evidence type="ECO:0000256" key="1">
    <source>
        <dbReference type="SAM" id="SignalP"/>
    </source>
</evidence>